<evidence type="ECO:0000313" key="2">
    <source>
        <dbReference type="EMBL" id="PIL29553.1"/>
    </source>
</evidence>
<organism evidence="2 3">
    <name type="scientific">Ganoderma sinense ZZ0214-1</name>
    <dbReference type="NCBI Taxonomy" id="1077348"/>
    <lineage>
        <taxon>Eukaryota</taxon>
        <taxon>Fungi</taxon>
        <taxon>Dikarya</taxon>
        <taxon>Basidiomycota</taxon>
        <taxon>Agaricomycotina</taxon>
        <taxon>Agaricomycetes</taxon>
        <taxon>Polyporales</taxon>
        <taxon>Polyporaceae</taxon>
        <taxon>Ganoderma</taxon>
    </lineage>
</organism>
<dbReference type="InterPro" id="IPR016024">
    <property type="entry name" value="ARM-type_fold"/>
</dbReference>
<gene>
    <name evidence="2" type="ORF">GSI_08361</name>
</gene>
<dbReference type="PANTHER" id="PTHR11139:SF9">
    <property type="entry name" value="SERINE_THREONINE-PROTEIN KINASE MTOR"/>
    <property type="match status" value="1"/>
</dbReference>
<dbReference type="GO" id="GO:0031932">
    <property type="term" value="C:TORC2 complex"/>
    <property type="evidence" value="ECO:0007669"/>
    <property type="project" value="TreeGrafter"/>
</dbReference>
<sequence>MAAAAVWALNNWESMDDYIQTIKPDSADRPFYRAILAVHQNQFPKAMQQIAKARDLLDPELTSLAGESYSRSYNTMVWAQMLSEPEEIVNYKQHADQPDRQAGMRKTWMKRLQGCQPDVEVWQRILQVRALVLSPEDDPVMWIKFANLCRKSDRMFLAEKTINSLLFPDRRNIKNILQSYYLATHYDASWYKAWHTWALANFEVVGFLVENEQYNKISDVPDNDLTAHIVSAVNGFFRSISLRNENALQGTLRLLTLWFKYGAHEDVSYAMSNGFTDVEVDTWLEVIPQIIACIQTPSNNIRRTINNLLTEVGKHHPQALVYAFIVASKPSSAVWKTAALHIVDRMRDHSPFIVEQALLVSHELVRVAIFWHKLWHEGLEEALCLYFTDHNLMGMIAFLESLHDMLEGPKTVREISFTQVFGRDLHEAREAC</sequence>
<feature type="domain" description="FAT" evidence="1">
    <location>
        <begin position="1"/>
        <end position="330"/>
    </location>
</feature>
<dbReference type="Pfam" id="PF08771">
    <property type="entry name" value="FRB_dom"/>
    <property type="match status" value="1"/>
</dbReference>
<comment type="caution">
    <text evidence="2">The sequence shown here is derived from an EMBL/GenBank/DDBJ whole genome shotgun (WGS) entry which is preliminary data.</text>
</comment>
<dbReference type="GO" id="GO:0004674">
    <property type="term" value="F:protein serine/threonine kinase activity"/>
    <property type="evidence" value="ECO:0007669"/>
    <property type="project" value="TreeGrafter"/>
</dbReference>
<evidence type="ECO:0000259" key="1">
    <source>
        <dbReference type="PROSITE" id="PS51189"/>
    </source>
</evidence>
<dbReference type="PROSITE" id="PS51189">
    <property type="entry name" value="FAT"/>
    <property type="match status" value="1"/>
</dbReference>
<dbReference type="GO" id="GO:0005737">
    <property type="term" value="C:cytoplasm"/>
    <property type="evidence" value="ECO:0007669"/>
    <property type="project" value="TreeGrafter"/>
</dbReference>
<dbReference type="GO" id="GO:0005634">
    <property type="term" value="C:nucleus"/>
    <property type="evidence" value="ECO:0007669"/>
    <property type="project" value="TreeGrafter"/>
</dbReference>
<name>A0A2G8S702_9APHY</name>
<dbReference type="Pfam" id="PF02259">
    <property type="entry name" value="FAT"/>
    <property type="match status" value="2"/>
</dbReference>
<dbReference type="GO" id="GO:0016242">
    <property type="term" value="P:negative regulation of macroautophagy"/>
    <property type="evidence" value="ECO:0007669"/>
    <property type="project" value="TreeGrafter"/>
</dbReference>
<accession>A0A2G8S702</accession>
<protein>
    <recommendedName>
        <fullName evidence="1">FAT domain-containing protein</fullName>
    </recommendedName>
</protein>
<dbReference type="AlphaFoldDB" id="A0A2G8S702"/>
<dbReference type="Gene3D" id="1.20.120.150">
    <property type="entry name" value="FKBP12-rapamycin binding domain"/>
    <property type="match status" value="1"/>
</dbReference>
<dbReference type="PANTHER" id="PTHR11139">
    <property type="entry name" value="ATAXIA TELANGIECTASIA MUTATED ATM -RELATED"/>
    <property type="match status" value="1"/>
</dbReference>
<dbReference type="InterPro" id="IPR036738">
    <property type="entry name" value="FRB_sf"/>
</dbReference>
<dbReference type="InterPro" id="IPR009076">
    <property type="entry name" value="FRB_dom"/>
</dbReference>
<dbReference type="OrthoDB" id="381190at2759"/>
<proteinExistence type="predicted"/>
<dbReference type="Proteomes" id="UP000230002">
    <property type="component" value="Unassembled WGS sequence"/>
</dbReference>
<dbReference type="SMART" id="SM01345">
    <property type="entry name" value="Rapamycin_bind"/>
    <property type="match status" value="1"/>
</dbReference>
<dbReference type="SUPFAM" id="SSF47212">
    <property type="entry name" value="FKBP12-rapamycin-binding domain of FKBP-rapamycin-associated protein (FRAP)"/>
    <property type="match status" value="1"/>
</dbReference>
<dbReference type="InterPro" id="IPR050517">
    <property type="entry name" value="DDR_Repair_Kinase"/>
</dbReference>
<dbReference type="GO" id="GO:0038202">
    <property type="term" value="P:TORC1 signaling"/>
    <property type="evidence" value="ECO:0007669"/>
    <property type="project" value="TreeGrafter"/>
</dbReference>
<keyword evidence="3" id="KW-1185">Reference proteome</keyword>
<dbReference type="SUPFAM" id="SSF48371">
    <property type="entry name" value="ARM repeat"/>
    <property type="match status" value="1"/>
</dbReference>
<dbReference type="GO" id="GO:0044877">
    <property type="term" value="F:protein-containing complex binding"/>
    <property type="evidence" value="ECO:0007669"/>
    <property type="project" value="InterPro"/>
</dbReference>
<dbReference type="GO" id="GO:0031931">
    <property type="term" value="C:TORC1 complex"/>
    <property type="evidence" value="ECO:0007669"/>
    <property type="project" value="TreeGrafter"/>
</dbReference>
<dbReference type="EMBL" id="AYKW01000021">
    <property type="protein sequence ID" value="PIL29553.1"/>
    <property type="molecule type" value="Genomic_DNA"/>
</dbReference>
<dbReference type="InterPro" id="IPR003151">
    <property type="entry name" value="PIK-rel_kinase_FAT"/>
</dbReference>
<dbReference type="STRING" id="1077348.A0A2G8S702"/>
<reference evidence="2 3" key="1">
    <citation type="journal article" date="2015" name="Sci. Rep.">
        <title>Chromosome-level genome map provides insights into diverse defense mechanisms in the medicinal fungus Ganoderma sinense.</title>
        <authorList>
            <person name="Zhu Y."/>
            <person name="Xu J."/>
            <person name="Sun C."/>
            <person name="Zhou S."/>
            <person name="Xu H."/>
            <person name="Nelson D.R."/>
            <person name="Qian J."/>
            <person name="Song J."/>
            <person name="Luo H."/>
            <person name="Xiang L."/>
            <person name="Li Y."/>
            <person name="Xu Z."/>
            <person name="Ji A."/>
            <person name="Wang L."/>
            <person name="Lu S."/>
            <person name="Hayward A."/>
            <person name="Sun W."/>
            <person name="Li X."/>
            <person name="Schwartz D.C."/>
            <person name="Wang Y."/>
            <person name="Chen S."/>
        </authorList>
    </citation>
    <scope>NUCLEOTIDE SEQUENCE [LARGE SCALE GENOMIC DNA]</scope>
    <source>
        <strain evidence="2 3">ZZ0214-1</strain>
    </source>
</reference>
<evidence type="ECO:0000313" key="3">
    <source>
        <dbReference type="Proteomes" id="UP000230002"/>
    </source>
</evidence>
<dbReference type="InterPro" id="IPR014009">
    <property type="entry name" value="PIK_FAT"/>
</dbReference>